<dbReference type="GO" id="GO:0008270">
    <property type="term" value="F:zinc ion binding"/>
    <property type="evidence" value="ECO:0007669"/>
    <property type="project" value="UniProtKB-KW"/>
</dbReference>
<reference evidence="14" key="1">
    <citation type="submission" date="2021-01" db="EMBL/GenBank/DDBJ databases">
        <title>Caligus Genome Assembly.</title>
        <authorList>
            <person name="Gallardo-Escarate C."/>
        </authorList>
    </citation>
    <scope>NUCLEOTIDE SEQUENCE [LARGE SCALE GENOMIC DNA]</scope>
</reference>
<keyword evidence="6" id="KW-0378">Hydrolase</keyword>
<dbReference type="InterPro" id="IPR012337">
    <property type="entry name" value="RNaseH-like_sf"/>
</dbReference>
<dbReference type="Gene3D" id="4.10.60.10">
    <property type="entry name" value="Zinc finger, CCHC-type"/>
    <property type="match status" value="1"/>
</dbReference>
<evidence type="ECO:0000256" key="6">
    <source>
        <dbReference type="ARBA" id="ARBA00022801"/>
    </source>
</evidence>
<dbReference type="Pfam" id="PF00665">
    <property type="entry name" value="rve"/>
    <property type="match status" value="1"/>
</dbReference>
<evidence type="ECO:0000313" key="14">
    <source>
        <dbReference type="Proteomes" id="UP000595437"/>
    </source>
</evidence>
<dbReference type="EMBL" id="CP045898">
    <property type="protein sequence ID" value="QQP40012.1"/>
    <property type="molecule type" value="Genomic_DNA"/>
</dbReference>
<evidence type="ECO:0000256" key="7">
    <source>
        <dbReference type="ARBA" id="ARBA00022918"/>
    </source>
</evidence>
<dbReference type="Pfam" id="PF00078">
    <property type="entry name" value="RVT_1"/>
    <property type="match status" value="1"/>
</dbReference>
<dbReference type="InterPro" id="IPR000477">
    <property type="entry name" value="RT_dom"/>
</dbReference>
<dbReference type="SMART" id="SM00343">
    <property type="entry name" value="ZnF_C2HC"/>
    <property type="match status" value="2"/>
</dbReference>
<dbReference type="InterPro" id="IPR036397">
    <property type="entry name" value="RNaseH_sf"/>
</dbReference>
<dbReference type="Gene3D" id="3.10.10.10">
    <property type="entry name" value="HIV Type 1 Reverse Transcriptase, subunit A, domain 1"/>
    <property type="match status" value="1"/>
</dbReference>
<dbReference type="InterPro" id="IPR001878">
    <property type="entry name" value="Znf_CCHC"/>
</dbReference>
<evidence type="ECO:0000256" key="5">
    <source>
        <dbReference type="ARBA" id="ARBA00022759"/>
    </source>
</evidence>
<feature type="domain" description="Integrase catalytic" evidence="12">
    <location>
        <begin position="907"/>
        <end position="1067"/>
    </location>
</feature>
<keyword evidence="4" id="KW-0540">Nuclease</keyword>
<accession>A0A7T8GYG2</accession>
<feature type="non-terminal residue" evidence="13">
    <location>
        <position position="1147"/>
    </location>
</feature>
<dbReference type="Proteomes" id="UP000595437">
    <property type="component" value="Chromosome 9"/>
</dbReference>
<dbReference type="CDD" id="cd09274">
    <property type="entry name" value="RNase_HI_RT_Ty3"/>
    <property type="match status" value="1"/>
</dbReference>
<dbReference type="SUPFAM" id="SSF57756">
    <property type="entry name" value="Retrovirus zinc finger-like domains"/>
    <property type="match status" value="1"/>
</dbReference>
<dbReference type="GO" id="GO:0003964">
    <property type="term" value="F:RNA-directed DNA polymerase activity"/>
    <property type="evidence" value="ECO:0007669"/>
    <property type="project" value="UniProtKB-KW"/>
</dbReference>
<keyword evidence="14" id="KW-1185">Reference proteome</keyword>
<dbReference type="GO" id="GO:0004519">
    <property type="term" value="F:endonuclease activity"/>
    <property type="evidence" value="ECO:0007669"/>
    <property type="project" value="UniProtKB-KW"/>
</dbReference>
<dbReference type="CDD" id="cd00303">
    <property type="entry name" value="retropepsin_like"/>
    <property type="match status" value="1"/>
</dbReference>
<dbReference type="GO" id="GO:0003676">
    <property type="term" value="F:nucleic acid binding"/>
    <property type="evidence" value="ECO:0007669"/>
    <property type="project" value="InterPro"/>
</dbReference>
<dbReference type="PROSITE" id="PS50158">
    <property type="entry name" value="ZF_CCHC"/>
    <property type="match status" value="1"/>
</dbReference>
<evidence type="ECO:0000313" key="13">
    <source>
        <dbReference type="EMBL" id="QQP40012.1"/>
    </source>
</evidence>
<dbReference type="CDD" id="cd01647">
    <property type="entry name" value="RT_LTR"/>
    <property type="match status" value="1"/>
</dbReference>
<dbReference type="PROSITE" id="PS50878">
    <property type="entry name" value="RT_POL"/>
    <property type="match status" value="1"/>
</dbReference>
<organism evidence="13 14">
    <name type="scientific">Caligus rogercresseyi</name>
    <name type="common">Sea louse</name>
    <dbReference type="NCBI Taxonomy" id="217165"/>
    <lineage>
        <taxon>Eukaryota</taxon>
        <taxon>Metazoa</taxon>
        <taxon>Ecdysozoa</taxon>
        <taxon>Arthropoda</taxon>
        <taxon>Crustacea</taxon>
        <taxon>Multicrustacea</taxon>
        <taxon>Hexanauplia</taxon>
        <taxon>Copepoda</taxon>
        <taxon>Siphonostomatoida</taxon>
        <taxon>Caligidae</taxon>
        <taxon>Caligus</taxon>
    </lineage>
</organism>
<dbReference type="PROSITE" id="PS50994">
    <property type="entry name" value="INTEGRASE"/>
    <property type="match status" value="1"/>
</dbReference>
<feature type="domain" description="Reverse transcriptase" evidence="11">
    <location>
        <begin position="446"/>
        <end position="630"/>
    </location>
</feature>
<name>A0A7T8GYG2_CALRO</name>
<keyword evidence="8" id="KW-0863">Zinc-finger</keyword>
<dbReference type="InterPro" id="IPR041373">
    <property type="entry name" value="RT_RNaseH"/>
</dbReference>
<dbReference type="Gene3D" id="3.30.70.270">
    <property type="match status" value="2"/>
</dbReference>
<dbReference type="SUPFAM" id="SSF56672">
    <property type="entry name" value="DNA/RNA polymerases"/>
    <property type="match status" value="1"/>
</dbReference>
<evidence type="ECO:0000256" key="9">
    <source>
        <dbReference type="SAM" id="MobiDB-lite"/>
    </source>
</evidence>
<dbReference type="InterPro" id="IPR041588">
    <property type="entry name" value="Integrase_H2C2"/>
</dbReference>
<evidence type="ECO:0000256" key="4">
    <source>
        <dbReference type="ARBA" id="ARBA00022722"/>
    </source>
</evidence>
<evidence type="ECO:0000256" key="3">
    <source>
        <dbReference type="ARBA" id="ARBA00022695"/>
    </source>
</evidence>
<dbReference type="Pfam" id="PF17921">
    <property type="entry name" value="Integrase_H2C2"/>
    <property type="match status" value="1"/>
</dbReference>
<dbReference type="Gene3D" id="2.40.70.10">
    <property type="entry name" value="Acid Proteases"/>
    <property type="match status" value="1"/>
</dbReference>
<dbReference type="InterPro" id="IPR043128">
    <property type="entry name" value="Rev_trsase/Diguanyl_cyclase"/>
</dbReference>
<feature type="region of interest" description="Disordered" evidence="9">
    <location>
        <begin position="1118"/>
        <end position="1147"/>
    </location>
</feature>
<dbReference type="OrthoDB" id="6371830at2759"/>
<dbReference type="InterPro" id="IPR036875">
    <property type="entry name" value="Znf_CCHC_sf"/>
</dbReference>
<dbReference type="Pfam" id="PF00098">
    <property type="entry name" value="zf-CCHC"/>
    <property type="match status" value="1"/>
</dbReference>
<dbReference type="InterPro" id="IPR001584">
    <property type="entry name" value="Integrase_cat-core"/>
</dbReference>
<dbReference type="GO" id="GO:0015074">
    <property type="term" value="P:DNA integration"/>
    <property type="evidence" value="ECO:0007669"/>
    <property type="project" value="InterPro"/>
</dbReference>
<keyword evidence="2" id="KW-0808">Transferase</keyword>
<sequence>MEAAWRPKTLDLSPNSPDAMKEWRHWKRIFENYVEDYKDKVPNLLRALIACVSPRIFEFIEDCDSYESALDKLDSIYIKVPNEVFARYLLNIRRQRSGESLDDFFNDLQRLRRDCGFKARTAKECGDDAVRDSFISGLSSPNIRQRLLENTSLDMDSAYRQASALDVAQKNSEAYFNSDLTVALVPKTKNVSQSCGRETFSDQVEEESPLALNVVKKNNKKCFFCGTIPYHRRDVCPARNVTCYKCSKPGHFAKMCGSNNATAAVLSSYIAATKSSVPEGLAHASTYITIQGKNLSSLIDSCASDSFISEKAVQSLKLKIVPLIKSIGMANSSLSCKSKGFVEFDFILGLNKKKYQLRFGVVGHLCADIILGWDFQRLHSRVVFEGNGEKPELVLSKCNYVAALPEANLEEPSLFPNIGPLCPPISTKSRRFSEEDEKFIQGEIRKLLLDGVIEESKSPWRAQIVVVKDDTKRHRKRMCIDYSRTVNIYTELDAYPLPRIDDMVNKLAKFKVYSTFDLKSAYYQIPIKESDKKYTAFEACGRLYQYCRIPFGVTNGVAAFQRAMDRLIEEEGLSDTFPYLDNITIGGNNEKDLATKVCLFKSVIRKRNITLNDNKSIEGVNEISVLGYVVGNGVVKPDPERMRPLMKLPPPNNLKSLKRVRGMFAYYSKWIPNFSDKILPLVKSESFPLSTEAMNAFQLLKEELNYASLKSIDEKLPFRVECDASNYAISGILSQGGRPVAFMSRSLQASERRYHIVEKEALAIMESIRKWHHFLSRSYFELITDARSISYMFDERRRSKIKNNKINEWRMELAEYSFSITHRSGEENVSADMFSRSCCLFKDNSKSVLHELHYKLCHPGVTRLLHYVRSRNLPFSTSDVRNVCSSCRICAELKPRFYKPPVGTLIKATRPMERLSIDFKGPLSSSTKNIYMLTIVDEFSRFPFAFPCPDLQTSTVIRCLEKLFSFCGTPSYIHSDRGTSFLSREFKQFLLGLGVSSSSSTPYHPEGNSQVERYNGIIWKSICLSLKSQNLPEKLWERVLPQAMNSIRSLLCTSTNSTPHERFFQFQRRSSHGNSLPSWLMNPGPVMLRRFVRTSKTDPLVDEVELLDSNPSFARVRYPGGKESSVSVRDLAPCPSESGPQIPEDSS</sequence>
<dbReference type="Pfam" id="PF17917">
    <property type="entry name" value="RT_RNaseH"/>
    <property type="match status" value="1"/>
</dbReference>
<evidence type="ECO:0000259" key="12">
    <source>
        <dbReference type="PROSITE" id="PS50994"/>
    </source>
</evidence>
<evidence type="ECO:0000259" key="10">
    <source>
        <dbReference type="PROSITE" id="PS50158"/>
    </source>
</evidence>
<dbReference type="AlphaFoldDB" id="A0A7T8GYG2"/>
<keyword evidence="8" id="KW-0862">Zinc</keyword>
<dbReference type="Gene3D" id="3.30.420.10">
    <property type="entry name" value="Ribonuclease H-like superfamily/Ribonuclease H"/>
    <property type="match status" value="1"/>
</dbReference>
<dbReference type="InterPro" id="IPR043502">
    <property type="entry name" value="DNA/RNA_pol_sf"/>
</dbReference>
<evidence type="ECO:0000256" key="2">
    <source>
        <dbReference type="ARBA" id="ARBA00022679"/>
    </source>
</evidence>
<dbReference type="GO" id="GO:0042575">
    <property type="term" value="C:DNA polymerase complex"/>
    <property type="evidence" value="ECO:0007669"/>
    <property type="project" value="UniProtKB-ARBA"/>
</dbReference>
<evidence type="ECO:0000256" key="1">
    <source>
        <dbReference type="ARBA" id="ARBA00012493"/>
    </source>
</evidence>
<gene>
    <name evidence="13" type="ORF">FKW44_013906</name>
</gene>
<dbReference type="GO" id="GO:0016787">
    <property type="term" value="F:hydrolase activity"/>
    <property type="evidence" value="ECO:0007669"/>
    <property type="project" value="UniProtKB-KW"/>
</dbReference>
<evidence type="ECO:0000259" key="11">
    <source>
        <dbReference type="PROSITE" id="PS50878"/>
    </source>
</evidence>
<dbReference type="EC" id="2.7.7.49" evidence="1"/>
<dbReference type="PANTHER" id="PTHR37984:SF5">
    <property type="entry name" value="PROTEIN NYNRIN-LIKE"/>
    <property type="match status" value="1"/>
</dbReference>
<keyword evidence="7" id="KW-0695">RNA-directed DNA polymerase</keyword>
<dbReference type="InterPro" id="IPR050951">
    <property type="entry name" value="Retrovirus_Pol_polyprotein"/>
</dbReference>
<protein>
    <recommendedName>
        <fullName evidence="1">RNA-directed DNA polymerase</fullName>
        <ecNumber evidence="1">2.7.7.49</ecNumber>
    </recommendedName>
</protein>
<feature type="domain" description="CCHC-type" evidence="10">
    <location>
        <begin position="243"/>
        <end position="256"/>
    </location>
</feature>
<keyword evidence="5" id="KW-0255">Endonuclease</keyword>
<proteinExistence type="predicted"/>
<dbReference type="SUPFAM" id="SSF53098">
    <property type="entry name" value="Ribonuclease H-like"/>
    <property type="match status" value="1"/>
</dbReference>
<keyword evidence="3" id="KW-0548">Nucleotidyltransferase</keyword>
<dbReference type="PANTHER" id="PTHR37984">
    <property type="entry name" value="PROTEIN CBG26694"/>
    <property type="match status" value="1"/>
</dbReference>
<keyword evidence="8" id="KW-0479">Metal-binding</keyword>
<dbReference type="InterPro" id="IPR021109">
    <property type="entry name" value="Peptidase_aspartic_dom_sf"/>
</dbReference>
<evidence type="ECO:0000256" key="8">
    <source>
        <dbReference type="PROSITE-ProRule" id="PRU00047"/>
    </source>
</evidence>